<dbReference type="OrthoDB" id="76388at2759"/>
<dbReference type="PANTHER" id="PTHR11177:SF317">
    <property type="entry name" value="CHITINASE 12-RELATED"/>
    <property type="match status" value="1"/>
</dbReference>
<dbReference type="KEGG" id="gtr:GLOTRDRAFT_81165"/>
<accession>S7RBG4</accession>
<dbReference type="Pfam" id="PF00704">
    <property type="entry name" value="Glyco_hydro_18"/>
    <property type="match status" value="1"/>
</dbReference>
<evidence type="ECO:0000313" key="13">
    <source>
        <dbReference type="Proteomes" id="UP000030669"/>
    </source>
</evidence>
<dbReference type="SUPFAM" id="SSF51445">
    <property type="entry name" value="(Trans)glycosidases"/>
    <property type="match status" value="1"/>
</dbReference>
<sequence>MPVAMASFRYLLFLLSALALMASATQVMQRPADYKDPPNKVQTNPDPQVQQIHKRASGKVQAAYFTNWGIYGANFQPTNITPSDLTHILYAFADVSPDTGNISLTDTYADEQKHFPGDSWDETGNNLYGCLKQMYLLKLANRNLKVLMSIGGWTYSQDGHFSFVTDATKRATFVSAAVSLIENFGLDGIDIDFEYPSSTAQGQGFGALYTELRTAFDNLAAKKGDTVPYQLTAAVSAGPANYAYLDVPTMDAALTYWNLMAYDYAGSWLNFTDNQANLYGGARTNVSTDAAIKWYEANGATPSKINVGIPLYGRAFEDTNGLGDSYNGIGPGTIQAGIYSYNVLPLAGATVYENLTDVTSYSYDATKKELVSYDDPHIVQLKAQYVQTKGLAGTMFWDLSTDKTGSDSLVQTAANVYGGLDTTPNHINYPDSEWDNIRNNMGSSTGSSTSSVPSSTSTQPTTTSSPTSTSSTTTSAPTTTTSPSGSCAGVSAWSSSIAYTGGAQVTYNGHLWTAKWWTQNDTPGGAAGVWTDNGAC</sequence>
<evidence type="ECO:0000256" key="6">
    <source>
        <dbReference type="ARBA" id="ARBA00023326"/>
    </source>
</evidence>
<dbReference type="STRING" id="670483.S7RBG4"/>
<dbReference type="InterPro" id="IPR017853">
    <property type="entry name" value="GH"/>
</dbReference>
<feature type="compositionally biased region" description="Low complexity" evidence="9">
    <location>
        <begin position="442"/>
        <end position="486"/>
    </location>
</feature>
<dbReference type="GeneID" id="19309051"/>
<evidence type="ECO:0000256" key="5">
    <source>
        <dbReference type="ARBA" id="ARBA00023295"/>
    </source>
</evidence>
<dbReference type="RefSeq" id="XP_007870024.1">
    <property type="nucleotide sequence ID" value="XM_007871833.1"/>
</dbReference>
<reference evidence="12 13" key="1">
    <citation type="journal article" date="2012" name="Science">
        <title>The Paleozoic origin of enzymatic lignin decomposition reconstructed from 31 fungal genomes.</title>
        <authorList>
            <person name="Floudas D."/>
            <person name="Binder M."/>
            <person name="Riley R."/>
            <person name="Barry K."/>
            <person name="Blanchette R.A."/>
            <person name="Henrissat B."/>
            <person name="Martinez A.T."/>
            <person name="Otillar R."/>
            <person name="Spatafora J.W."/>
            <person name="Yadav J.S."/>
            <person name="Aerts A."/>
            <person name="Benoit I."/>
            <person name="Boyd A."/>
            <person name="Carlson A."/>
            <person name="Copeland A."/>
            <person name="Coutinho P.M."/>
            <person name="de Vries R.P."/>
            <person name="Ferreira P."/>
            <person name="Findley K."/>
            <person name="Foster B."/>
            <person name="Gaskell J."/>
            <person name="Glotzer D."/>
            <person name="Gorecki P."/>
            <person name="Heitman J."/>
            <person name="Hesse C."/>
            <person name="Hori C."/>
            <person name="Igarashi K."/>
            <person name="Jurgens J.A."/>
            <person name="Kallen N."/>
            <person name="Kersten P."/>
            <person name="Kohler A."/>
            <person name="Kuees U."/>
            <person name="Kumar T.K.A."/>
            <person name="Kuo A."/>
            <person name="LaButti K."/>
            <person name="Larrondo L.F."/>
            <person name="Lindquist E."/>
            <person name="Ling A."/>
            <person name="Lombard V."/>
            <person name="Lucas S."/>
            <person name="Lundell T."/>
            <person name="Martin R."/>
            <person name="McLaughlin D.J."/>
            <person name="Morgenstern I."/>
            <person name="Morin E."/>
            <person name="Murat C."/>
            <person name="Nagy L.G."/>
            <person name="Nolan M."/>
            <person name="Ohm R.A."/>
            <person name="Patyshakuliyeva A."/>
            <person name="Rokas A."/>
            <person name="Ruiz-Duenas F.J."/>
            <person name="Sabat G."/>
            <person name="Salamov A."/>
            <person name="Samejima M."/>
            <person name="Schmutz J."/>
            <person name="Slot J.C."/>
            <person name="St John F."/>
            <person name="Stenlid J."/>
            <person name="Sun H."/>
            <person name="Sun S."/>
            <person name="Syed K."/>
            <person name="Tsang A."/>
            <person name="Wiebenga A."/>
            <person name="Young D."/>
            <person name="Pisabarro A."/>
            <person name="Eastwood D.C."/>
            <person name="Martin F."/>
            <person name="Cullen D."/>
            <person name="Grigoriev I.V."/>
            <person name="Hibbett D.S."/>
        </authorList>
    </citation>
    <scope>NUCLEOTIDE SEQUENCE [LARGE SCALE GENOMIC DNA]</scope>
    <source>
        <strain evidence="12 13">ATCC 11539</strain>
    </source>
</reference>
<evidence type="ECO:0000256" key="4">
    <source>
        <dbReference type="ARBA" id="ARBA00023277"/>
    </source>
</evidence>
<dbReference type="GO" id="GO:0008061">
    <property type="term" value="F:chitin binding"/>
    <property type="evidence" value="ECO:0007669"/>
    <property type="project" value="InterPro"/>
</dbReference>
<dbReference type="SMART" id="SM00495">
    <property type="entry name" value="ChtBD3"/>
    <property type="match status" value="1"/>
</dbReference>
<feature type="signal peptide" evidence="10">
    <location>
        <begin position="1"/>
        <end position="24"/>
    </location>
</feature>
<comment type="similarity">
    <text evidence="8">Belongs to the glycosyl hydrolase 18 family.</text>
</comment>
<feature type="chain" id="PRO_5004544064" description="GH18 domain-containing protein" evidence="10">
    <location>
        <begin position="25"/>
        <end position="536"/>
    </location>
</feature>
<dbReference type="Proteomes" id="UP000030669">
    <property type="component" value="Unassembled WGS sequence"/>
</dbReference>
<keyword evidence="2 7" id="KW-0378">Hydrolase</keyword>
<keyword evidence="5 7" id="KW-0326">Glycosidase</keyword>
<evidence type="ECO:0000313" key="12">
    <source>
        <dbReference type="EMBL" id="EPQ51570.1"/>
    </source>
</evidence>
<dbReference type="GO" id="GO:0008843">
    <property type="term" value="F:endochitinase activity"/>
    <property type="evidence" value="ECO:0007669"/>
    <property type="project" value="UniProtKB-EC"/>
</dbReference>
<dbReference type="HOGENOM" id="CLU_002833_1_0_1"/>
<evidence type="ECO:0000256" key="1">
    <source>
        <dbReference type="ARBA" id="ARBA00000822"/>
    </source>
</evidence>
<dbReference type="Gene3D" id="3.10.50.10">
    <property type="match status" value="1"/>
</dbReference>
<dbReference type="InterPro" id="IPR001223">
    <property type="entry name" value="Glyco_hydro18_cat"/>
</dbReference>
<keyword evidence="4" id="KW-0119">Carbohydrate metabolism</keyword>
<dbReference type="InterPro" id="IPR050314">
    <property type="entry name" value="Glycosyl_Hydrlase_18"/>
</dbReference>
<comment type="catalytic activity">
    <reaction evidence="1">
        <text>Random endo-hydrolysis of N-acetyl-beta-D-glucosaminide (1-&gt;4)-beta-linkages in chitin and chitodextrins.</text>
        <dbReference type="EC" id="3.2.1.14"/>
    </reaction>
</comment>
<evidence type="ECO:0000256" key="10">
    <source>
        <dbReference type="SAM" id="SignalP"/>
    </source>
</evidence>
<dbReference type="PROSITE" id="PS51910">
    <property type="entry name" value="GH18_2"/>
    <property type="match status" value="1"/>
</dbReference>
<dbReference type="GO" id="GO:0000272">
    <property type="term" value="P:polysaccharide catabolic process"/>
    <property type="evidence" value="ECO:0007669"/>
    <property type="project" value="UniProtKB-KW"/>
</dbReference>
<dbReference type="Gene3D" id="3.20.20.80">
    <property type="entry name" value="Glycosidases"/>
    <property type="match status" value="1"/>
</dbReference>
<keyword evidence="6" id="KW-0624">Polysaccharide degradation</keyword>
<dbReference type="PROSITE" id="PS01095">
    <property type="entry name" value="GH18_1"/>
    <property type="match status" value="1"/>
</dbReference>
<dbReference type="CDD" id="cd12215">
    <property type="entry name" value="ChiC_BD"/>
    <property type="match status" value="1"/>
</dbReference>
<evidence type="ECO:0000256" key="8">
    <source>
        <dbReference type="RuleBase" id="RU004453"/>
    </source>
</evidence>
<dbReference type="EMBL" id="KB469310">
    <property type="protein sequence ID" value="EPQ51570.1"/>
    <property type="molecule type" value="Genomic_DNA"/>
</dbReference>
<dbReference type="SUPFAM" id="SSF51055">
    <property type="entry name" value="Carbohydrate binding domain"/>
    <property type="match status" value="1"/>
</dbReference>
<dbReference type="InterPro" id="IPR011583">
    <property type="entry name" value="Chitinase_II/V-like_cat"/>
</dbReference>
<organism evidence="12 13">
    <name type="scientific">Gloeophyllum trabeum (strain ATCC 11539 / FP-39264 / Madison 617)</name>
    <name type="common">Brown rot fungus</name>
    <dbReference type="NCBI Taxonomy" id="670483"/>
    <lineage>
        <taxon>Eukaryota</taxon>
        <taxon>Fungi</taxon>
        <taxon>Dikarya</taxon>
        <taxon>Basidiomycota</taxon>
        <taxon>Agaricomycotina</taxon>
        <taxon>Agaricomycetes</taxon>
        <taxon>Gloeophyllales</taxon>
        <taxon>Gloeophyllaceae</taxon>
        <taxon>Gloeophyllum</taxon>
    </lineage>
</organism>
<evidence type="ECO:0000256" key="3">
    <source>
        <dbReference type="ARBA" id="ARBA00023024"/>
    </source>
</evidence>
<dbReference type="SMART" id="SM00636">
    <property type="entry name" value="Glyco_18"/>
    <property type="match status" value="1"/>
</dbReference>
<dbReference type="InterPro" id="IPR003610">
    <property type="entry name" value="CBM5/12"/>
</dbReference>
<dbReference type="GO" id="GO:0030246">
    <property type="term" value="F:carbohydrate binding"/>
    <property type="evidence" value="ECO:0007669"/>
    <property type="project" value="InterPro"/>
</dbReference>
<dbReference type="GO" id="GO:0006032">
    <property type="term" value="P:chitin catabolic process"/>
    <property type="evidence" value="ECO:0007669"/>
    <property type="project" value="UniProtKB-KW"/>
</dbReference>
<feature type="region of interest" description="Disordered" evidence="9">
    <location>
        <begin position="420"/>
        <end position="489"/>
    </location>
</feature>
<keyword evidence="10" id="KW-0732">Signal</keyword>
<keyword evidence="3" id="KW-0146">Chitin degradation</keyword>
<dbReference type="GO" id="GO:0005576">
    <property type="term" value="C:extracellular region"/>
    <property type="evidence" value="ECO:0007669"/>
    <property type="project" value="InterPro"/>
</dbReference>
<dbReference type="Gene3D" id="2.10.10.20">
    <property type="entry name" value="Carbohydrate-binding module superfamily 5/12"/>
    <property type="match status" value="1"/>
</dbReference>
<dbReference type="eggNOG" id="KOG2806">
    <property type="taxonomic scope" value="Eukaryota"/>
</dbReference>
<dbReference type="AlphaFoldDB" id="S7RBG4"/>
<protein>
    <recommendedName>
        <fullName evidence="11">GH18 domain-containing protein</fullName>
    </recommendedName>
</protein>
<evidence type="ECO:0000259" key="11">
    <source>
        <dbReference type="PROSITE" id="PS51910"/>
    </source>
</evidence>
<dbReference type="InterPro" id="IPR029070">
    <property type="entry name" value="Chitinase_insertion_sf"/>
</dbReference>
<dbReference type="InterPro" id="IPR036573">
    <property type="entry name" value="CBM_sf_5/12"/>
</dbReference>
<evidence type="ECO:0000256" key="7">
    <source>
        <dbReference type="RuleBase" id="RU000489"/>
    </source>
</evidence>
<feature type="domain" description="GH18" evidence="11">
    <location>
        <begin position="59"/>
        <end position="420"/>
    </location>
</feature>
<keyword evidence="13" id="KW-1185">Reference proteome</keyword>
<dbReference type="CDD" id="cd06548">
    <property type="entry name" value="GH18_chitinase"/>
    <property type="match status" value="1"/>
</dbReference>
<dbReference type="SUPFAM" id="SSF54556">
    <property type="entry name" value="Chitinase insertion domain"/>
    <property type="match status" value="1"/>
</dbReference>
<name>S7RBG4_GLOTA</name>
<evidence type="ECO:0000256" key="9">
    <source>
        <dbReference type="SAM" id="MobiDB-lite"/>
    </source>
</evidence>
<dbReference type="Pfam" id="PF02839">
    <property type="entry name" value="CBM_5_12"/>
    <property type="match status" value="1"/>
</dbReference>
<gene>
    <name evidence="12" type="ORF">GLOTRDRAFT_81165</name>
</gene>
<evidence type="ECO:0000256" key="2">
    <source>
        <dbReference type="ARBA" id="ARBA00022801"/>
    </source>
</evidence>
<proteinExistence type="inferred from homology"/>
<dbReference type="InterPro" id="IPR001579">
    <property type="entry name" value="Glyco_hydro_18_chit_AS"/>
</dbReference>
<dbReference type="OMA" id="QTQNHIN"/>
<dbReference type="PANTHER" id="PTHR11177">
    <property type="entry name" value="CHITINASE"/>
    <property type="match status" value="1"/>
</dbReference>